<evidence type="ECO:0000313" key="2">
    <source>
        <dbReference type="EMBL" id="PLW09998.1"/>
    </source>
</evidence>
<evidence type="ECO:0000256" key="1">
    <source>
        <dbReference type="SAM" id="MobiDB-lite"/>
    </source>
</evidence>
<dbReference type="EMBL" id="PGCJ01001079">
    <property type="protein sequence ID" value="PLW09998.1"/>
    <property type="molecule type" value="Genomic_DNA"/>
</dbReference>
<sequence length="74" mass="8236">MAPSQSPSPRHPSSSRPPLRQSTRIITLRAAQECKTFKIQAALPNPPSPRQLQFHLGENPKEPSSPAYHLPLKM</sequence>
<feature type="region of interest" description="Disordered" evidence="1">
    <location>
        <begin position="40"/>
        <end position="74"/>
    </location>
</feature>
<dbReference type="AlphaFoldDB" id="A0A2N5S9T6"/>
<protein>
    <submittedName>
        <fullName evidence="2">Uncharacterized protein</fullName>
    </submittedName>
</protein>
<name>A0A2N5S9T6_9BASI</name>
<feature type="region of interest" description="Disordered" evidence="1">
    <location>
        <begin position="1"/>
        <end position="22"/>
    </location>
</feature>
<evidence type="ECO:0000313" key="3">
    <source>
        <dbReference type="Proteomes" id="UP000235388"/>
    </source>
</evidence>
<proteinExistence type="predicted"/>
<organism evidence="2 3">
    <name type="scientific">Puccinia coronata f. sp. avenae</name>
    <dbReference type="NCBI Taxonomy" id="200324"/>
    <lineage>
        <taxon>Eukaryota</taxon>
        <taxon>Fungi</taxon>
        <taxon>Dikarya</taxon>
        <taxon>Basidiomycota</taxon>
        <taxon>Pucciniomycotina</taxon>
        <taxon>Pucciniomycetes</taxon>
        <taxon>Pucciniales</taxon>
        <taxon>Pucciniaceae</taxon>
        <taxon>Puccinia</taxon>
    </lineage>
</organism>
<reference evidence="2 3" key="1">
    <citation type="submission" date="2017-11" db="EMBL/GenBank/DDBJ databases">
        <title>De novo assembly and phasing of dikaryotic genomes from two isolates of Puccinia coronata f. sp. avenae, the causal agent of oat crown rust.</title>
        <authorList>
            <person name="Miller M.E."/>
            <person name="Zhang Y."/>
            <person name="Omidvar V."/>
            <person name="Sperschneider J."/>
            <person name="Schwessinger B."/>
            <person name="Raley C."/>
            <person name="Palmer J.M."/>
            <person name="Garnica D."/>
            <person name="Upadhyaya N."/>
            <person name="Rathjen J."/>
            <person name="Taylor J.M."/>
            <person name="Park R.F."/>
            <person name="Dodds P.N."/>
            <person name="Hirsch C.D."/>
            <person name="Kianian S.F."/>
            <person name="Figueroa M."/>
        </authorList>
    </citation>
    <scope>NUCLEOTIDE SEQUENCE [LARGE SCALE GENOMIC DNA]</scope>
    <source>
        <strain evidence="2">12NC29</strain>
    </source>
</reference>
<keyword evidence="3" id="KW-1185">Reference proteome</keyword>
<gene>
    <name evidence="2" type="ORF">PCANC_19778</name>
</gene>
<comment type="caution">
    <text evidence="2">The sequence shown here is derived from an EMBL/GenBank/DDBJ whole genome shotgun (WGS) entry which is preliminary data.</text>
</comment>
<dbReference type="Proteomes" id="UP000235388">
    <property type="component" value="Unassembled WGS sequence"/>
</dbReference>
<accession>A0A2N5S9T6</accession>